<comment type="caution">
    <text evidence="1">The sequence shown here is derived from an EMBL/GenBank/DDBJ whole genome shotgun (WGS) entry which is preliminary data.</text>
</comment>
<reference evidence="1" key="1">
    <citation type="submission" date="2019-12" db="EMBL/GenBank/DDBJ databases">
        <title>Genome sequencing and annotation of Brassica cretica.</title>
        <authorList>
            <person name="Studholme D.J."/>
            <person name="Sarris P."/>
        </authorList>
    </citation>
    <scope>NUCLEOTIDE SEQUENCE</scope>
    <source>
        <strain evidence="1">PFS-109/04</strain>
        <tissue evidence="1">Leaf</tissue>
    </source>
</reference>
<name>A0A8S9QTY6_BRACR</name>
<sequence>MVKPKDILEEEELRELMQSRGCNPMDGTHGCNPVDATRRYNSVDAEQSDCRRNPVSILSVLTQVRFELLIVHFWSEVELKSEGSY</sequence>
<proteinExistence type="predicted"/>
<protein>
    <submittedName>
        <fullName evidence="1">Uncharacterized protein</fullName>
    </submittedName>
</protein>
<accession>A0A8S9QTY6</accession>
<gene>
    <name evidence="1" type="ORF">F2Q69_00022826</name>
</gene>
<dbReference type="Proteomes" id="UP000712600">
    <property type="component" value="Unassembled WGS sequence"/>
</dbReference>
<organism evidence="1 2">
    <name type="scientific">Brassica cretica</name>
    <name type="common">Mustard</name>
    <dbReference type="NCBI Taxonomy" id="69181"/>
    <lineage>
        <taxon>Eukaryota</taxon>
        <taxon>Viridiplantae</taxon>
        <taxon>Streptophyta</taxon>
        <taxon>Embryophyta</taxon>
        <taxon>Tracheophyta</taxon>
        <taxon>Spermatophyta</taxon>
        <taxon>Magnoliopsida</taxon>
        <taxon>eudicotyledons</taxon>
        <taxon>Gunneridae</taxon>
        <taxon>Pentapetalae</taxon>
        <taxon>rosids</taxon>
        <taxon>malvids</taxon>
        <taxon>Brassicales</taxon>
        <taxon>Brassicaceae</taxon>
        <taxon>Brassiceae</taxon>
        <taxon>Brassica</taxon>
    </lineage>
</organism>
<evidence type="ECO:0000313" key="1">
    <source>
        <dbReference type="EMBL" id="KAF3542138.1"/>
    </source>
</evidence>
<dbReference type="EMBL" id="QGKX02001290">
    <property type="protein sequence ID" value="KAF3542138.1"/>
    <property type="molecule type" value="Genomic_DNA"/>
</dbReference>
<evidence type="ECO:0000313" key="2">
    <source>
        <dbReference type="Proteomes" id="UP000712600"/>
    </source>
</evidence>
<dbReference type="AlphaFoldDB" id="A0A8S9QTY6"/>